<dbReference type="Proteomes" id="UP000553193">
    <property type="component" value="Unassembled WGS sequence"/>
</dbReference>
<protein>
    <submittedName>
        <fullName evidence="3">Uncharacterized protein</fullName>
    </submittedName>
</protein>
<evidence type="ECO:0000313" key="3">
    <source>
        <dbReference type="EMBL" id="MBB3899930.1"/>
    </source>
</evidence>
<dbReference type="AlphaFoldDB" id="A0A840AHG1"/>
<name>A0A840AHG1_9PROT</name>
<feature type="signal peptide" evidence="2">
    <location>
        <begin position="1"/>
        <end position="23"/>
    </location>
</feature>
<reference evidence="3 4" key="1">
    <citation type="submission" date="2020-08" db="EMBL/GenBank/DDBJ databases">
        <title>Genomic Encyclopedia of Type Strains, Phase IV (KMG-IV): sequencing the most valuable type-strain genomes for metagenomic binning, comparative biology and taxonomic classification.</title>
        <authorList>
            <person name="Goeker M."/>
        </authorList>
    </citation>
    <scope>NUCLEOTIDE SEQUENCE [LARGE SCALE GENOMIC DNA]</scope>
    <source>
        <strain evidence="3 4">DSM 19979</strain>
    </source>
</reference>
<gene>
    <name evidence="3" type="ORF">GGQ83_003397</name>
</gene>
<evidence type="ECO:0000256" key="1">
    <source>
        <dbReference type="SAM" id="MobiDB-lite"/>
    </source>
</evidence>
<accession>A0A840AHG1</accession>
<keyword evidence="2" id="KW-0732">Signal</keyword>
<organism evidence="3 4">
    <name type="scientific">Roseococcus suduntuyensis</name>
    <dbReference type="NCBI Taxonomy" id="455361"/>
    <lineage>
        <taxon>Bacteria</taxon>
        <taxon>Pseudomonadati</taxon>
        <taxon>Pseudomonadota</taxon>
        <taxon>Alphaproteobacteria</taxon>
        <taxon>Acetobacterales</taxon>
        <taxon>Roseomonadaceae</taxon>
        <taxon>Roseococcus</taxon>
    </lineage>
</organism>
<dbReference type="RefSeq" id="WP_184386164.1">
    <property type="nucleotide sequence ID" value="NZ_JACIDJ010000007.1"/>
</dbReference>
<evidence type="ECO:0000256" key="2">
    <source>
        <dbReference type="SAM" id="SignalP"/>
    </source>
</evidence>
<feature type="compositionally biased region" description="Low complexity" evidence="1">
    <location>
        <begin position="147"/>
        <end position="164"/>
    </location>
</feature>
<keyword evidence="4" id="KW-1185">Reference proteome</keyword>
<proteinExistence type="predicted"/>
<feature type="region of interest" description="Disordered" evidence="1">
    <location>
        <begin position="144"/>
        <end position="164"/>
    </location>
</feature>
<sequence>MARKFMLLGGIAAAMAVPSLALATCLRPAERTAFDIRALQSQLMVVALSCQQHDSYNAFVTRFRSQLGEAHRGVTGYYQRASGRQAQREMDQYITNLANNQMQVGITQGSHFCQNQLPLFQQAMGASSLADLAAITQRASIPQPLETATCPAPPARQQRASATR</sequence>
<feature type="chain" id="PRO_5032398501" evidence="2">
    <location>
        <begin position="24"/>
        <end position="164"/>
    </location>
</feature>
<comment type="caution">
    <text evidence="3">The sequence shown here is derived from an EMBL/GenBank/DDBJ whole genome shotgun (WGS) entry which is preliminary data.</text>
</comment>
<dbReference type="EMBL" id="JACIDJ010000007">
    <property type="protein sequence ID" value="MBB3899930.1"/>
    <property type="molecule type" value="Genomic_DNA"/>
</dbReference>
<evidence type="ECO:0000313" key="4">
    <source>
        <dbReference type="Proteomes" id="UP000553193"/>
    </source>
</evidence>